<organism evidence="2 3">
    <name type="scientific">Kutzneria viridogrisea</name>
    <dbReference type="NCBI Taxonomy" id="47990"/>
    <lineage>
        <taxon>Bacteria</taxon>
        <taxon>Bacillati</taxon>
        <taxon>Actinomycetota</taxon>
        <taxon>Actinomycetes</taxon>
        <taxon>Pseudonocardiales</taxon>
        <taxon>Pseudonocardiaceae</taxon>
        <taxon>Kutzneria</taxon>
    </lineage>
</organism>
<comment type="caution">
    <text evidence="2">The sequence shown here is derived from an EMBL/GenBank/DDBJ whole genome shotgun (WGS) entry which is preliminary data.</text>
</comment>
<accession>A0ABR6BGE8</accession>
<protein>
    <recommendedName>
        <fullName evidence="1">DUF5047 domain-containing protein</fullName>
    </recommendedName>
</protein>
<evidence type="ECO:0000313" key="2">
    <source>
        <dbReference type="EMBL" id="MBA8925945.1"/>
    </source>
</evidence>
<gene>
    <name evidence="2" type="ORF">BC739_003144</name>
</gene>
<dbReference type="InterPro" id="IPR032490">
    <property type="entry name" value="DUF5047"/>
</dbReference>
<feature type="domain" description="DUF5047" evidence="1">
    <location>
        <begin position="10"/>
        <end position="135"/>
    </location>
</feature>
<dbReference type="Proteomes" id="UP000517916">
    <property type="component" value="Unassembled WGS sequence"/>
</dbReference>
<keyword evidence="3" id="KW-1185">Reference proteome</keyword>
<dbReference type="Pfam" id="PF16466">
    <property type="entry name" value="DUF5047"/>
    <property type="match status" value="1"/>
</dbReference>
<proteinExistence type="predicted"/>
<reference evidence="2 3" key="1">
    <citation type="submission" date="2020-08" db="EMBL/GenBank/DDBJ databases">
        <title>Genomic Encyclopedia of Archaeal and Bacterial Type Strains, Phase II (KMG-II): from individual species to whole genera.</title>
        <authorList>
            <person name="Goeker M."/>
        </authorList>
    </citation>
    <scope>NUCLEOTIDE SEQUENCE [LARGE SCALE GENOMIC DNA]</scope>
    <source>
        <strain evidence="2 3">DSM 43850</strain>
    </source>
</reference>
<evidence type="ECO:0000313" key="3">
    <source>
        <dbReference type="Proteomes" id="UP000517916"/>
    </source>
</evidence>
<dbReference type="RefSeq" id="WP_182837560.1">
    <property type="nucleotide sequence ID" value="NZ_BAAABQ010000059.1"/>
</dbReference>
<evidence type="ECO:0000259" key="1">
    <source>
        <dbReference type="Pfam" id="PF16466"/>
    </source>
</evidence>
<sequence length="338" mass="35378">MVTGLPLTGGTVTADATSQVRRTASVTFADPTYWPASPTDVLSPLGSELLIEYGITIPSVGTEWIPLITGVVTDVSRTIPFGGSGIQVTLADRSSKVAEDKLTSPAQVGGGTTTVVQAITSLVQHLYPSVTVLDQTGDATVAPVLDIQQDRWADGCEKFADSIGAEVYFDQRGRLVVRPQPTLAGPGVWQVSTGARGVLVGKNERKTRSDVYNQVIASGMRTDGTSPVYVIVSDLDPSSPTYYGGPFGIKPRRYTNSLLTTTAQATTAATALLERARGLQASVTLSALANPALEPGDVIKVSTSGAPQAHIIDQVVTALDPGTAQQITTRSKQLPAES</sequence>
<dbReference type="EMBL" id="JACJID010000002">
    <property type="protein sequence ID" value="MBA8925945.1"/>
    <property type="molecule type" value="Genomic_DNA"/>
</dbReference>
<name>A0ABR6BGE8_9PSEU</name>